<dbReference type="InParanoid" id="A0A7F5RJ39"/>
<keyword evidence="1" id="KW-0472">Membrane</keyword>
<dbReference type="Proteomes" id="UP000192223">
    <property type="component" value="Unplaced"/>
</dbReference>
<dbReference type="AlphaFoldDB" id="A0A7F5RJ39"/>
<feature type="transmembrane region" description="Helical" evidence="1">
    <location>
        <begin position="70"/>
        <end position="94"/>
    </location>
</feature>
<evidence type="ECO:0000313" key="2">
    <source>
        <dbReference type="Proteomes" id="UP000192223"/>
    </source>
</evidence>
<keyword evidence="1" id="KW-0812">Transmembrane</keyword>
<organism evidence="2 3">
    <name type="scientific">Agrilus planipennis</name>
    <name type="common">Emerald ash borer</name>
    <name type="synonym">Agrilus marcopoli</name>
    <dbReference type="NCBI Taxonomy" id="224129"/>
    <lineage>
        <taxon>Eukaryota</taxon>
        <taxon>Metazoa</taxon>
        <taxon>Ecdysozoa</taxon>
        <taxon>Arthropoda</taxon>
        <taxon>Hexapoda</taxon>
        <taxon>Insecta</taxon>
        <taxon>Pterygota</taxon>
        <taxon>Neoptera</taxon>
        <taxon>Endopterygota</taxon>
        <taxon>Coleoptera</taxon>
        <taxon>Polyphaga</taxon>
        <taxon>Elateriformia</taxon>
        <taxon>Buprestoidea</taxon>
        <taxon>Buprestidae</taxon>
        <taxon>Agrilinae</taxon>
        <taxon>Agrilus</taxon>
    </lineage>
</organism>
<dbReference type="GeneID" id="108740552"/>
<keyword evidence="1" id="KW-1133">Transmembrane helix</keyword>
<gene>
    <name evidence="3" type="primary">LOC108740552</name>
</gene>
<protein>
    <submittedName>
        <fullName evidence="3">Uncharacterized protein LOC108740552 isoform X1</fullName>
    </submittedName>
</protein>
<proteinExistence type="predicted"/>
<evidence type="ECO:0000313" key="3">
    <source>
        <dbReference type="RefSeq" id="XP_025836022.1"/>
    </source>
</evidence>
<accession>A0A7F5RJ39</accession>
<evidence type="ECO:0000256" key="1">
    <source>
        <dbReference type="SAM" id="Phobius"/>
    </source>
</evidence>
<reference evidence="3" key="1">
    <citation type="submission" date="2025-08" db="UniProtKB">
        <authorList>
            <consortium name="RefSeq"/>
        </authorList>
    </citation>
    <scope>IDENTIFICATION</scope>
    <source>
        <tissue evidence="3">Entire body</tissue>
    </source>
</reference>
<dbReference type="RefSeq" id="XP_025836022.1">
    <property type="nucleotide sequence ID" value="XM_025980237.1"/>
</dbReference>
<keyword evidence="2" id="KW-1185">Reference proteome</keyword>
<name>A0A7F5RJ39_AGRPL</name>
<sequence>MSYEISAIQNATDLCNGCFNLTYLEYQLTALELSSEIAMSQETATETAAANETGSEVPSLSHLDAPNESLYMIGGVLIAMLLVGVIIVLLAFTISKLRKREEHSNTVHPTDVVLHTASAHPVTAAPQANGQATDQNNTTYRDQILWQFPPPPVQPYLYSNNQNALVQNLPTERPGFVRGFRKNLGGRFRRLVKKKPPEVYTIPAELRPQLKQIYVY</sequence>
<dbReference type="KEGG" id="apln:108740552"/>
<dbReference type="OrthoDB" id="6621161at2759"/>